<dbReference type="STRING" id="1459636.NTE_02863"/>
<dbReference type="AlphaFoldDB" id="A0A075MTG6"/>
<feature type="domain" description="Methyltransferase" evidence="1">
    <location>
        <begin position="53"/>
        <end position="166"/>
    </location>
</feature>
<keyword evidence="3" id="KW-1185">Reference proteome</keyword>
<dbReference type="eggNOG" id="arCOG03534">
    <property type="taxonomic scope" value="Archaea"/>
</dbReference>
<protein>
    <submittedName>
        <fullName evidence="2">Methylase involved in ubiquinone/menaquinone biosynthesis</fullName>
    </submittedName>
</protein>
<dbReference type="InterPro" id="IPR025714">
    <property type="entry name" value="Methyltranfer_dom"/>
</dbReference>
<dbReference type="KEGG" id="nev:NTE_02863"/>
<evidence type="ECO:0000313" key="3">
    <source>
        <dbReference type="Proteomes" id="UP000028194"/>
    </source>
</evidence>
<dbReference type="InterPro" id="IPR029063">
    <property type="entry name" value="SAM-dependent_MTases_sf"/>
</dbReference>
<dbReference type="Pfam" id="PF13847">
    <property type="entry name" value="Methyltransf_31"/>
    <property type="match status" value="1"/>
</dbReference>
<dbReference type="HOGENOM" id="CLU_037990_10_0_2"/>
<dbReference type="CDD" id="cd02440">
    <property type="entry name" value="AdoMet_MTases"/>
    <property type="match status" value="1"/>
</dbReference>
<dbReference type="RefSeq" id="WP_148701396.1">
    <property type="nucleotide sequence ID" value="NZ_CP007174.1"/>
</dbReference>
<accession>A0A075MTG6</accession>
<reference evidence="2 3" key="1">
    <citation type="journal article" date="2014" name="PLoS ONE">
        <title>Genome Sequence of Candidatus Nitrososphaera evergladensis from Group I.1b Enriched from Everglades Soil Reveals Novel Genomic Features of the Ammonia-Oxidizing Archaea.</title>
        <authorList>
            <person name="Zhalnina K.V."/>
            <person name="Dias R."/>
            <person name="Leonard M.T."/>
            <person name="Dorr de Quadros P."/>
            <person name="Camargo F.A."/>
            <person name="Drew J.C."/>
            <person name="Farmerie W.G."/>
            <person name="Daroub S.H."/>
            <person name="Triplett E.W."/>
        </authorList>
    </citation>
    <scope>NUCLEOTIDE SEQUENCE [LARGE SCALE GENOMIC DNA]</scope>
    <source>
        <strain evidence="2 3">SR1</strain>
    </source>
</reference>
<gene>
    <name evidence="2" type="ORF">NTE_02863</name>
</gene>
<dbReference type="GO" id="GO:0008168">
    <property type="term" value="F:methyltransferase activity"/>
    <property type="evidence" value="ECO:0007669"/>
    <property type="project" value="UniProtKB-KW"/>
</dbReference>
<proteinExistence type="predicted"/>
<keyword evidence="2" id="KW-0808">Transferase</keyword>
<sequence length="266" mass="30009">MGAKQIDHDDDDKSHNASIISQFTKNAAHYHQLSEHSNQHGKELMLKLSKPQPDDTVLDVACGTGIVSCEFAQFVSHVTGIDLTPAMIEQAKQAQQEKQLKNITWKIGDVSKPLPFDDSSFSMVVTRYSFHHLLEPKKVLQEMERVCASKGKILVIDVTPDPDKVDAYNRVEKLRDSSHVGALTLTELENIMREAGLTDIEIEHHDLEVELESILQASSPSQNDADKIRLLFKQDLTKDNLGMRSHLKENKIHFYFPISMIVGKKN</sequence>
<dbReference type="Gene3D" id="3.40.50.150">
    <property type="entry name" value="Vaccinia Virus protein VP39"/>
    <property type="match status" value="1"/>
</dbReference>
<dbReference type="Proteomes" id="UP000028194">
    <property type="component" value="Chromosome"/>
</dbReference>
<dbReference type="GeneID" id="41598545"/>
<dbReference type="GO" id="GO:0032259">
    <property type="term" value="P:methylation"/>
    <property type="evidence" value="ECO:0007669"/>
    <property type="project" value="UniProtKB-KW"/>
</dbReference>
<keyword evidence="2" id="KW-0830">Ubiquinone</keyword>
<dbReference type="SUPFAM" id="SSF53335">
    <property type="entry name" value="S-adenosyl-L-methionine-dependent methyltransferases"/>
    <property type="match status" value="1"/>
</dbReference>
<dbReference type="PANTHER" id="PTHR43591">
    <property type="entry name" value="METHYLTRANSFERASE"/>
    <property type="match status" value="1"/>
</dbReference>
<evidence type="ECO:0000259" key="1">
    <source>
        <dbReference type="Pfam" id="PF13847"/>
    </source>
</evidence>
<organism evidence="2 3">
    <name type="scientific">Candidatus Nitrososphaera evergladensis SR1</name>
    <dbReference type="NCBI Taxonomy" id="1459636"/>
    <lineage>
        <taxon>Archaea</taxon>
        <taxon>Nitrososphaerota</taxon>
        <taxon>Nitrososphaeria</taxon>
        <taxon>Nitrososphaerales</taxon>
        <taxon>Nitrososphaeraceae</taxon>
        <taxon>Nitrososphaera</taxon>
    </lineage>
</organism>
<dbReference type="OrthoDB" id="8915at2157"/>
<dbReference type="EMBL" id="CP007174">
    <property type="protein sequence ID" value="AIF84901.1"/>
    <property type="molecule type" value="Genomic_DNA"/>
</dbReference>
<keyword evidence="2" id="KW-0489">Methyltransferase</keyword>
<evidence type="ECO:0000313" key="2">
    <source>
        <dbReference type="EMBL" id="AIF84901.1"/>
    </source>
</evidence>
<name>A0A075MTG6_9ARCH</name>